<dbReference type="PANTHER" id="PTHR21716">
    <property type="entry name" value="TRANSMEMBRANE PROTEIN"/>
    <property type="match status" value="1"/>
</dbReference>
<feature type="transmembrane region" description="Helical" evidence="9">
    <location>
        <begin position="271"/>
        <end position="288"/>
    </location>
</feature>
<dbReference type="PANTHER" id="PTHR21716:SF53">
    <property type="entry name" value="PERMEASE PERM-RELATED"/>
    <property type="match status" value="1"/>
</dbReference>
<keyword evidence="7 9" id="KW-0472">Membrane</keyword>
<feature type="transmembrane region" description="Helical" evidence="9">
    <location>
        <begin position="17"/>
        <end position="37"/>
    </location>
</feature>
<evidence type="ECO:0000256" key="8">
    <source>
        <dbReference type="SAM" id="MobiDB-lite"/>
    </source>
</evidence>
<evidence type="ECO:0000256" key="9">
    <source>
        <dbReference type="SAM" id="Phobius"/>
    </source>
</evidence>
<reference evidence="10 11" key="1">
    <citation type="submission" date="2016-10" db="EMBL/GenBank/DDBJ databases">
        <authorList>
            <person name="de Groot N.N."/>
        </authorList>
    </citation>
    <scope>NUCLEOTIDE SEQUENCE [LARGE SCALE GENOMIC DNA]</scope>
    <source>
        <strain evidence="10 11">CGMCC 4.5739</strain>
    </source>
</reference>
<dbReference type="OrthoDB" id="9784366at2"/>
<feature type="transmembrane region" description="Helical" evidence="9">
    <location>
        <begin position="238"/>
        <end position="264"/>
    </location>
</feature>
<feature type="transmembrane region" description="Helical" evidence="9">
    <location>
        <begin position="156"/>
        <end position="175"/>
    </location>
</feature>
<dbReference type="STRING" id="910347.SAMN05421773_10469"/>
<accession>A0A1I1K3C5</accession>
<dbReference type="RefSeq" id="WP_093838359.1">
    <property type="nucleotide sequence ID" value="NZ_FOLM01000004.1"/>
</dbReference>
<protein>
    <submittedName>
        <fullName evidence="10">Predicted PurR-regulated permease PerM</fullName>
    </submittedName>
</protein>
<keyword evidence="3" id="KW-0813">Transport</keyword>
<dbReference type="GO" id="GO:0055085">
    <property type="term" value="P:transmembrane transport"/>
    <property type="evidence" value="ECO:0007669"/>
    <property type="project" value="TreeGrafter"/>
</dbReference>
<feature type="region of interest" description="Disordered" evidence="8">
    <location>
        <begin position="349"/>
        <end position="376"/>
    </location>
</feature>
<feature type="compositionally biased region" description="Gly residues" evidence="8">
    <location>
        <begin position="363"/>
        <end position="376"/>
    </location>
</feature>
<feature type="transmembrane region" description="Helical" evidence="9">
    <location>
        <begin position="308"/>
        <end position="339"/>
    </location>
</feature>
<evidence type="ECO:0000256" key="3">
    <source>
        <dbReference type="ARBA" id="ARBA00022448"/>
    </source>
</evidence>
<keyword evidence="11" id="KW-1185">Reference proteome</keyword>
<feature type="transmembrane region" description="Helical" evidence="9">
    <location>
        <begin position="43"/>
        <end position="61"/>
    </location>
</feature>
<evidence type="ECO:0000256" key="1">
    <source>
        <dbReference type="ARBA" id="ARBA00004651"/>
    </source>
</evidence>
<evidence type="ECO:0000256" key="5">
    <source>
        <dbReference type="ARBA" id="ARBA00022692"/>
    </source>
</evidence>
<evidence type="ECO:0000256" key="2">
    <source>
        <dbReference type="ARBA" id="ARBA00009773"/>
    </source>
</evidence>
<dbReference type="GO" id="GO:0005886">
    <property type="term" value="C:plasma membrane"/>
    <property type="evidence" value="ECO:0007669"/>
    <property type="project" value="UniProtKB-SubCell"/>
</dbReference>
<feature type="transmembrane region" description="Helical" evidence="9">
    <location>
        <begin position="210"/>
        <end position="232"/>
    </location>
</feature>
<keyword evidence="6 9" id="KW-1133">Transmembrane helix</keyword>
<dbReference type="Pfam" id="PF01594">
    <property type="entry name" value="AI-2E_transport"/>
    <property type="match status" value="1"/>
</dbReference>
<comment type="subcellular location">
    <subcellularLocation>
        <location evidence="1">Cell membrane</location>
        <topology evidence="1">Multi-pass membrane protein</topology>
    </subcellularLocation>
</comment>
<gene>
    <name evidence="10" type="ORF">SAMN05421773_10469</name>
</gene>
<keyword evidence="4" id="KW-1003">Cell membrane</keyword>
<evidence type="ECO:0000313" key="11">
    <source>
        <dbReference type="Proteomes" id="UP000199207"/>
    </source>
</evidence>
<evidence type="ECO:0000256" key="7">
    <source>
        <dbReference type="ARBA" id="ARBA00023136"/>
    </source>
</evidence>
<sequence>MTAAPPGQELPPALRTAALWSAALLLIGAAVAGAVWLAVMLRFAVVPLIITLLGVALLNPLSVRLQRLGLHRTLAAAVTTVVLLLALAGGGFLFVKSLVDEAGDIASAVDEAGQELSGLLGNLPGDAAQQGTSGLRELTDQLTDSAAQGLMGGLSLAAQIVTGGILALVLTFFLLRDGHRFPRLLATLPAPHSDRLLAIVRTGYRAMAGYMRGTTLIALIDSFFILIGLLVLRVPGALGLSVLVFLGAYVPFVGAFLSGTLAVLVAFADRGPAIALWTLGVVVAVQQIEGQLLQPVIQSRTVSLHPAVVMLAIAGGAGVAGILGALLAVPFVAALFAIVSDAWHGRLTAGPAEGGEQDSHSGGNSGGNGGGAAGGG</sequence>
<name>A0A1I1K3C5_9ACTN</name>
<evidence type="ECO:0000256" key="6">
    <source>
        <dbReference type="ARBA" id="ARBA00022989"/>
    </source>
</evidence>
<feature type="transmembrane region" description="Helical" evidence="9">
    <location>
        <begin position="73"/>
        <end position="95"/>
    </location>
</feature>
<evidence type="ECO:0000313" key="10">
    <source>
        <dbReference type="EMBL" id="SFC55344.1"/>
    </source>
</evidence>
<comment type="similarity">
    <text evidence="2">Belongs to the autoinducer-2 exporter (AI-2E) (TC 2.A.86) family.</text>
</comment>
<dbReference type="AlphaFoldDB" id="A0A1I1K3C5"/>
<evidence type="ECO:0000256" key="4">
    <source>
        <dbReference type="ARBA" id="ARBA00022475"/>
    </source>
</evidence>
<keyword evidence="5 9" id="KW-0812">Transmembrane</keyword>
<proteinExistence type="inferred from homology"/>
<dbReference type="EMBL" id="FOLM01000004">
    <property type="protein sequence ID" value="SFC55344.1"/>
    <property type="molecule type" value="Genomic_DNA"/>
</dbReference>
<dbReference type="Proteomes" id="UP000199207">
    <property type="component" value="Unassembled WGS sequence"/>
</dbReference>
<organism evidence="10 11">
    <name type="scientific">Streptomyces aidingensis</name>
    <dbReference type="NCBI Taxonomy" id="910347"/>
    <lineage>
        <taxon>Bacteria</taxon>
        <taxon>Bacillati</taxon>
        <taxon>Actinomycetota</taxon>
        <taxon>Actinomycetes</taxon>
        <taxon>Kitasatosporales</taxon>
        <taxon>Streptomycetaceae</taxon>
        <taxon>Streptomyces</taxon>
    </lineage>
</organism>
<dbReference type="InterPro" id="IPR002549">
    <property type="entry name" value="AI-2E-like"/>
</dbReference>